<feature type="transmembrane region" description="Helical" evidence="12">
    <location>
        <begin position="308"/>
        <end position="324"/>
    </location>
</feature>
<dbReference type="EC" id="2.7.1.19" evidence="3 11"/>
<feature type="transmembrane region" description="Helical" evidence="12">
    <location>
        <begin position="286"/>
        <end position="302"/>
    </location>
</feature>
<feature type="transmembrane region" description="Helical" evidence="12">
    <location>
        <begin position="75"/>
        <end position="94"/>
    </location>
</feature>
<dbReference type="Proteomes" id="UP000070394">
    <property type="component" value="Unassembled WGS sequence"/>
</dbReference>
<evidence type="ECO:0000256" key="6">
    <source>
        <dbReference type="ARBA" id="ARBA00022679"/>
    </source>
</evidence>
<comment type="caution">
    <text evidence="14">The sequence shown here is derived from an EMBL/GenBank/DDBJ whole genome shotgun (WGS) entry which is preliminary data.</text>
</comment>
<feature type="transmembrane region" description="Helical" evidence="12">
    <location>
        <begin position="12"/>
        <end position="34"/>
    </location>
</feature>
<name>A0A134A056_9FIRM</name>
<keyword evidence="9" id="KW-0067">ATP-binding</keyword>
<feature type="transmembrane region" description="Helical" evidence="12">
    <location>
        <begin position="259"/>
        <end position="279"/>
    </location>
</feature>
<feature type="domain" description="Phosphoribulokinase/uridine kinase" evidence="13">
    <location>
        <begin position="411"/>
        <end position="586"/>
    </location>
</feature>
<dbReference type="GO" id="GO:0019253">
    <property type="term" value="P:reductive pentose-phosphate cycle"/>
    <property type="evidence" value="ECO:0007669"/>
    <property type="project" value="UniProtKB-KW"/>
</dbReference>
<dbReference type="PROSITE" id="PS00567">
    <property type="entry name" value="PHOSPHORIBULOKINASE"/>
    <property type="match status" value="1"/>
</dbReference>
<dbReference type="InterPro" id="IPR027417">
    <property type="entry name" value="P-loop_NTPase"/>
</dbReference>
<keyword evidence="7" id="KW-0547">Nucleotide-binding</keyword>
<dbReference type="OrthoDB" id="9777642at2"/>
<dbReference type="RefSeq" id="WP_060930190.1">
    <property type="nucleotide sequence ID" value="NZ_KQ959774.1"/>
</dbReference>
<keyword evidence="12" id="KW-0472">Membrane</keyword>
<keyword evidence="8 14" id="KW-0418">Kinase</keyword>
<accession>A0A134A056</accession>
<dbReference type="EMBL" id="LSDA01000004">
    <property type="protein sequence ID" value="KXB61077.1"/>
    <property type="molecule type" value="Genomic_DNA"/>
</dbReference>
<evidence type="ECO:0000256" key="3">
    <source>
        <dbReference type="ARBA" id="ARBA00012042"/>
    </source>
</evidence>
<evidence type="ECO:0000256" key="5">
    <source>
        <dbReference type="ARBA" id="ARBA00022567"/>
    </source>
</evidence>
<feature type="transmembrane region" description="Helical" evidence="12">
    <location>
        <begin position="135"/>
        <end position="157"/>
    </location>
</feature>
<dbReference type="GO" id="GO:0005524">
    <property type="term" value="F:ATP binding"/>
    <property type="evidence" value="ECO:0007669"/>
    <property type="project" value="UniProtKB-KW"/>
</dbReference>
<keyword evidence="12" id="KW-1133">Transmembrane helix</keyword>
<comment type="pathway">
    <text evidence="1">Carbohydrate biosynthesis; Calvin cycle.</text>
</comment>
<evidence type="ECO:0000313" key="14">
    <source>
        <dbReference type="EMBL" id="KXB61077.1"/>
    </source>
</evidence>
<keyword evidence="4" id="KW-0602">Photosynthesis</keyword>
<dbReference type="GO" id="GO:0008974">
    <property type="term" value="F:phosphoribulokinase activity"/>
    <property type="evidence" value="ECO:0007669"/>
    <property type="project" value="UniProtKB-EC"/>
</dbReference>
<evidence type="ECO:0000256" key="7">
    <source>
        <dbReference type="ARBA" id="ARBA00022741"/>
    </source>
</evidence>
<evidence type="ECO:0000313" key="15">
    <source>
        <dbReference type="Proteomes" id="UP000070394"/>
    </source>
</evidence>
<reference evidence="15" key="1">
    <citation type="submission" date="2016-01" db="EMBL/GenBank/DDBJ databases">
        <authorList>
            <person name="Mitreva M."/>
            <person name="Pepin K.H."/>
            <person name="Mihindukulasuriya K.A."/>
            <person name="Fulton R."/>
            <person name="Fronick C."/>
            <person name="O'Laughlin M."/>
            <person name="Miner T."/>
            <person name="Herter B."/>
            <person name="Rosa B.A."/>
            <person name="Cordes M."/>
            <person name="Tomlinson C."/>
            <person name="Wollam A."/>
            <person name="Palsikar V.B."/>
            <person name="Mardis E.R."/>
            <person name="Wilson R.K."/>
        </authorList>
    </citation>
    <scope>NUCLEOTIDE SEQUENCE [LARGE SCALE GENOMIC DNA]</scope>
    <source>
        <strain evidence="15">DNF00896</strain>
    </source>
</reference>
<dbReference type="SUPFAM" id="SSF52540">
    <property type="entry name" value="P-loop containing nucleoside triphosphate hydrolases"/>
    <property type="match status" value="1"/>
</dbReference>
<evidence type="ECO:0000256" key="4">
    <source>
        <dbReference type="ARBA" id="ARBA00022531"/>
    </source>
</evidence>
<feature type="transmembrane region" description="Helical" evidence="12">
    <location>
        <begin position="217"/>
        <end position="239"/>
    </location>
</feature>
<evidence type="ECO:0000259" key="13">
    <source>
        <dbReference type="Pfam" id="PF00485"/>
    </source>
</evidence>
<dbReference type="AlphaFoldDB" id="A0A134A056"/>
<organism evidence="14 15">
    <name type="scientific">Lachnoanaerobaculum saburreum</name>
    <dbReference type="NCBI Taxonomy" id="467210"/>
    <lineage>
        <taxon>Bacteria</taxon>
        <taxon>Bacillati</taxon>
        <taxon>Bacillota</taxon>
        <taxon>Clostridia</taxon>
        <taxon>Lachnospirales</taxon>
        <taxon>Lachnospiraceae</taxon>
        <taxon>Lachnoanaerobaculum</taxon>
    </lineage>
</organism>
<keyword evidence="6" id="KW-0808">Transferase</keyword>
<dbReference type="PATRIC" id="fig|467210.3.peg.172"/>
<sequence>MKEKKSSLRDILKSRIMIFTIGMIIFKIILMVVFSSDYQNKMFLPFVQKFFNAIVSGSNFNVYEYYYQNKLLSSFPYPPLMLYIVGITYIWISILHINSIFWINFLAKLPILIFDILGMVLLFRLYPNKKKYIGILYFSSPIILYAGYMHGQLDIIPTTILTGSLLCLCEGMKNKRVYLSAILLGMALGTKLHILAVVPFVVILVYHRFGWKTLLKYVAIMVLTFGVIVLPFLSAGFIHEVFLNTEQSLLTRIFLDYKYVRVYVPILCLAYLYITAINLNAMSREMLLYFCGITFSVFLAMIPPMPGWYTWIVPFITIYFILSNREKANSLLNYVILNAVFLIYFILFHQRGFVDLYFGRIDLSILKINNDLLKNVTFTLLIGAVLNVAVLMFQNGLKRDAFYKRKKSPFIIGIAGDSGAGKSSYIRVLEDCLGKERIMFIEGDGDHRWERNNTHWEEFTQLNPKANYLYRQAEDIKLLKAGNTVERVDYDHSTGKFTEKKRVSPNRFVIACGLHALYLPQMRRYTDLKVYLDTDENLRRYWKIQRDTKSRGYSKEKVMKQILDRVPDAEKYIYPQKKYADLLVKYFDKDLYDYMADDYVPSLNLEFVFSSEVNTEDLFQSLSDRGISVEYDYTDDLKQQIVRIYDEELAKISISDFENIVAESIPYVEDITESIIFDNDYHRNMIKLFTILLIGYKMKMV</sequence>
<feature type="transmembrane region" description="Helical" evidence="12">
    <location>
        <begin position="177"/>
        <end position="205"/>
    </location>
</feature>
<comment type="catalytic activity">
    <reaction evidence="10 11">
        <text>D-ribulose 5-phosphate + ATP = D-ribulose 1,5-bisphosphate + ADP + H(+)</text>
        <dbReference type="Rhea" id="RHEA:19365"/>
        <dbReference type="ChEBI" id="CHEBI:15378"/>
        <dbReference type="ChEBI" id="CHEBI:30616"/>
        <dbReference type="ChEBI" id="CHEBI:57870"/>
        <dbReference type="ChEBI" id="CHEBI:58121"/>
        <dbReference type="ChEBI" id="CHEBI:456216"/>
        <dbReference type="EC" id="2.7.1.19"/>
    </reaction>
</comment>
<dbReference type="Gene3D" id="3.40.50.300">
    <property type="entry name" value="P-loop containing nucleotide triphosphate hydrolases"/>
    <property type="match status" value="1"/>
</dbReference>
<dbReference type="Pfam" id="PF00485">
    <property type="entry name" value="PRK"/>
    <property type="match status" value="1"/>
</dbReference>
<keyword evidence="5" id="KW-0113">Calvin cycle</keyword>
<feature type="transmembrane region" description="Helical" evidence="12">
    <location>
        <begin position="100"/>
        <end position="123"/>
    </location>
</feature>
<proteinExistence type="inferred from homology"/>
<dbReference type="InterPro" id="IPR006082">
    <property type="entry name" value="PRK"/>
</dbReference>
<dbReference type="PANTHER" id="PTHR10285">
    <property type="entry name" value="URIDINE KINASE"/>
    <property type="match status" value="1"/>
</dbReference>
<protein>
    <recommendedName>
        <fullName evidence="3 11">Phosphoribulokinase</fullName>
        <ecNumber evidence="3 11">2.7.1.19</ecNumber>
    </recommendedName>
</protein>
<evidence type="ECO:0000256" key="11">
    <source>
        <dbReference type="RuleBase" id="RU004082"/>
    </source>
</evidence>
<gene>
    <name evidence="14" type="ORF">HMPREF1866_00174</name>
</gene>
<evidence type="ECO:0000256" key="10">
    <source>
        <dbReference type="ARBA" id="ARBA00047663"/>
    </source>
</evidence>
<feature type="transmembrane region" description="Helical" evidence="12">
    <location>
        <begin position="331"/>
        <end position="348"/>
    </location>
</feature>
<dbReference type="InterPro" id="IPR006083">
    <property type="entry name" value="PRK/URK"/>
</dbReference>
<keyword evidence="12" id="KW-0812">Transmembrane</keyword>
<evidence type="ECO:0000256" key="9">
    <source>
        <dbReference type="ARBA" id="ARBA00022840"/>
    </source>
</evidence>
<comment type="similarity">
    <text evidence="2 11">Belongs to the phosphoribulokinase family.</text>
</comment>
<dbReference type="PRINTS" id="PR00478">
    <property type="entry name" value="PHRIBLKINASE"/>
</dbReference>
<feature type="transmembrane region" description="Helical" evidence="12">
    <location>
        <begin position="376"/>
        <end position="397"/>
    </location>
</feature>
<feature type="transmembrane region" description="Helical" evidence="12">
    <location>
        <begin position="46"/>
        <end position="63"/>
    </location>
</feature>
<evidence type="ECO:0000256" key="2">
    <source>
        <dbReference type="ARBA" id="ARBA00009719"/>
    </source>
</evidence>
<evidence type="ECO:0000256" key="12">
    <source>
        <dbReference type="SAM" id="Phobius"/>
    </source>
</evidence>
<keyword evidence="15" id="KW-1185">Reference proteome</keyword>
<dbReference type="STRING" id="467210.HMPREF1866_00174"/>
<evidence type="ECO:0000256" key="1">
    <source>
        <dbReference type="ARBA" id="ARBA00005215"/>
    </source>
</evidence>
<evidence type="ECO:0000256" key="8">
    <source>
        <dbReference type="ARBA" id="ARBA00022777"/>
    </source>
</evidence>